<keyword evidence="4 13" id="KW-0808">Transferase</keyword>
<comment type="pathway">
    <text evidence="1 13">Carbohydrate degradation; glycolysis; pyruvate from D-glyceraldehyde 3-phosphate: step 5/5.</text>
</comment>
<evidence type="ECO:0000313" key="17">
    <source>
        <dbReference type="Proteomes" id="UP000248410"/>
    </source>
</evidence>
<dbReference type="SUPFAM" id="SSF50800">
    <property type="entry name" value="PK beta-barrel domain-like"/>
    <property type="match status" value="1"/>
</dbReference>
<dbReference type="KEGG" id="asul:DFR86_04565"/>
<keyword evidence="8" id="KW-0067">ATP-binding</keyword>
<protein>
    <recommendedName>
        <fullName evidence="3 12">Pyruvate kinase</fullName>
        <ecNumber evidence="3 12">2.7.1.40</ecNumber>
    </recommendedName>
</protein>
<evidence type="ECO:0000259" key="15">
    <source>
        <dbReference type="Pfam" id="PF02887"/>
    </source>
</evidence>
<dbReference type="EC" id="2.7.1.40" evidence="3 12"/>
<dbReference type="Gene3D" id="3.40.1380.20">
    <property type="entry name" value="Pyruvate kinase, C-terminal domain"/>
    <property type="match status" value="1"/>
</dbReference>
<dbReference type="PROSITE" id="PS00110">
    <property type="entry name" value="PYRUVATE_KINASE"/>
    <property type="match status" value="1"/>
</dbReference>
<dbReference type="SUPFAM" id="SSF52935">
    <property type="entry name" value="PK C-terminal domain-like"/>
    <property type="match status" value="1"/>
</dbReference>
<dbReference type="GO" id="GO:0030955">
    <property type="term" value="F:potassium ion binding"/>
    <property type="evidence" value="ECO:0007669"/>
    <property type="project" value="UniProtKB-UniRule"/>
</dbReference>
<dbReference type="InterPro" id="IPR015793">
    <property type="entry name" value="Pyrv_Knase_brl"/>
</dbReference>
<dbReference type="InterPro" id="IPR015813">
    <property type="entry name" value="Pyrv/PenolPyrv_kinase-like_dom"/>
</dbReference>
<evidence type="ECO:0000259" key="14">
    <source>
        <dbReference type="Pfam" id="PF00224"/>
    </source>
</evidence>
<dbReference type="Gene3D" id="3.20.20.60">
    <property type="entry name" value="Phosphoenolpyruvate-binding domains"/>
    <property type="match status" value="1"/>
</dbReference>
<dbReference type="InterPro" id="IPR036918">
    <property type="entry name" value="Pyrv_Knase_C_sf"/>
</dbReference>
<dbReference type="GO" id="GO:0004743">
    <property type="term" value="F:pyruvate kinase activity"/>
    <property type="evidence" value="ECO:0007669"/>
    <property type="project" value="UniProtKB-UniRule"/>
</dbReference>
<keyword evidence="6" id="KW-0547">Nucleotide-binding</keyword>
<dbReference type="Pfam" id="PF02887">
    <property type="entry name" value="PK_C"/>
    <property type="match status" value="1"/>
</dbReference>
<dbReference type="PANTHER" id="PTHR11817">
    <property type="entry name" value="PYRUVATE KINASE"/>
    <property type="match status" value="1"/>
</dbReference>
<dbReference type="InterPro" id="IPR015795">
    <property type="entry name" value="Pyrv_Knase_C"/>
</dbReference>
<evidence type="ECO:0000256" key="3">
    <source>
        <dbReference type="ARBA" id="ARBA00012142"/>
    </source>
</evidence>
<dbReference type="GO" id="GO:0016301">
    <property type="term" value="F:kinase activity"/>
    <property type="evidence" value="ECO:0007669"/>
    <property type="project" value="UniProtKB-KW"/>
</dbReference>
<evidence type="ECO:0000313" key="16">
    <source>
        <dbReference type="EMBL" id="AWR96901.1"/>
    </source>
</evidence>
<keyword evidence="17" id="KW-1185">Reference proteome</keyword>
<reference evidence="16 17" key="1">
    <citation type="submission" date="2018-05" db="EMBL/GenBank/DDBJ databases">
        <title>Complete Genome Sequences of Extremely Thermoacidophilic, Metal-Mobilizing Type-Strain Members of the Archaeal Family Sulfolobaceae: Acidianus brierleyi DSM-1651T, Acidianus sulfidivorans DSM-18786T, Metallosphaera hakonensis DSM-7519T, and Metallosphaera prunae DSM-10039T.</title>
        <authorList>
            <person name="Counts J.A."/>
            <person name="Kelly R.M."/>
        </authorList>
    </citation>
    <scope>NUCLEOTIDE SEQUENCE [LARGE SCALE GENOMIC DNA]</scope>
    <source>
        <strain evidence="16 17">JP7</strain>
    </source>
</reference>
<evidence type="ECO:0000256" key="11">
    <source>
        <dbReference type="ARBA" id="ARBA00023317"/>
    </source>
</evidence>
<dbReference type="NCBIfam" id="TIGR01064">
    <property type="entry name" value="pyruv_kin"/>
    <property type="match status" value="1"/>
</dbReference>
<evidence type="ECO:0000256" key="8">
    <source>
        <dbReference type="ARBA" id="ARBA00022840"/>
    </source>
</evidence>
<keyword evidence="9 13" id="KW-0460">Magnesium</keyword>
<dbReference type="RefSeq" id="WP_110379791.1">
    <property type="nucleotide sequence ID" value="NZ_CP029288.2"/>
</dbReference>
<evidence type="ECO:0000256" key="13">
    <source>
        <dbReference type="RuleBase" id="RU000504"/>
    </source>
</evidence>
<keyword evidence="7 13" id="KW-0418">Kinase</keyword>
<dbReference type="InterPro" id="IPR015806">
    <property type="entry name" value="Pyrv_Knase_insert_dom_sf"/>
</dbReference>
<dbReference type="SUPFAM" id="SSF51621">
    <property type="entry name" value="Phosphoenolpyruvate/pyruvate domain"/>
    <property type="match status" value="1"/>
</dbReference>
<keyword evidence="11 16" id="KW-0670">Pyruvate</keyword>
<feature type="domain" description="Pyruvate kinase barrel" evidence="14">
    <location>
        <begin position="6"/>
        <end position="297"/>
    </location>
</feature>
<accession>A0A2U9ILK4</accession>
<dbReference type="UniPathway" id="UPA00109">
    <property type="reaction ID" value="UER00188"/>
</dbReference>
<evidence type="ECO:0000256" key="1">
    <source>
        <dbReference type="ARBA" id="ARBA00004997"/>
    </source>
</evidence>
<dbReference type="InterPro" id="IPR011037">
    <property type="entry name" value="Pyrv_Knase-like_insert_dom_sf"/>
</dbReference>
<organism evidence="16 17">
    <name type="scientific">Acidianus sulfidivorans JP7</name>
    <dbReference type="NCBI Taxonomy" id="619593"/>
    <lineage>
        <taxon>Archaea</taxon>
        <taxon>Thermoproteota</taxon>
        <taxon>Thermoprotei</taxon>
        <taxon>Sulfolobales</taxon>
        <taxon>Sulfolobaceae</taxon>
        <taxon>Acidianus</taxon>
    </lineage>
</organism>
<dbReference type="InterPro" id="IPR040442">
    <property type="entry name" value="Pyrv_kinase-like_dom_sf"/>
</dbReference>
<dbReference type="GeneID" id="36837216"/>
<sequence>MDVKKRNTKIIATLGPSCEKVIDEILQYSDIIRINLAHSFQSVEKYINLIEGKVPILMDLPGSKLRVKNEREIIVRKGDIIEFGKDLDIDSKFYSLVENNDIITIGDGDIKLKIRKDNDKVYGLALNSGIIYPRRGLSIPKELPYGVTEEDLKILEKVSSLEPDYIGISFVTSDDDIKKIKDILGEKVWIIAKIERKESLKNLKKIGKASDGLMIARGDLGLEVGLSNLPFVQKYIINISNIIKKPVILATQVLESMINSPIPERAEITDIANSIHQGVDSILLSDETAIGNYPVKTLQVLDMLIRGIESRYTVMKLPSKIYDVMDSIYFSIITALKISKAKLIVIYSPSGKGVIRLSKLRPKVPVLALVENKNLGRKLQLCYGIYSIDIDKKIENTDELIKTSRLLALDFGLVKKNEHIIIAADDSNRIGNFLKIERIS</sequence>
<dbReference type="EMBL" id="CP029288">
    <property type="protein sequence ID" value="AWR96901.1"/>
    <property type="molecule type" value="Genomic_DNA"/>
</dbReference>
<evidence type="ECO:0000256" key="7">
    <source>
        <dbReference type="ARBA" id="ARBA00022777"/>
    </source>
</evidence>
<evidence type="ECO:0000256" key="5">
    <source>
        <dbReference type="ARBA" id="ARBA00022723"/>
    </source>
</evidence>
<dbReference type="InterPro" id="IPR018209">
    <property type="entry name" value="Pyrv_Knase_AS"/>
</dbReference>
<keyword evidence="5" id="KW-0479">Metal-binding</keyword>
<dbReference type="Gene3D" id="2.40.33.10">
    <property type="entry name" value="PK beta-barrel domain-like"/>
    <property type="match status" value="1"/>
</dbReference>
<dbReference type="Proteomes" id="UP000248410">
    <property type="component" value="Chromosome"/>
</dbReference>
<dbReference type="InterPro" id="IPR001697">
    <property type="entry name" value="Pyr_Knase"/>
</dbReference>
<evidence type="ECO:0000256" key="4">
    <source>
        <dbReference type="ARBA" id="ARBA00022679"/>
    </source>
</evidence>
<evidence type="ECO:0000256" key="9">
    <source>
        <dbReference type="ARBA" id="ARBA00022842"/>
    </source>
</evidence>
<keyword evidence="10 13" id="KW-0324">Glycolysis</keyword>
<dbReference type="GO" id="GO:0005524">
    <property type="term" value="F:ATP binding"/>
    <property type="evidence" value="ECO:0007669"/>
    <property type="project" value="UniProtKB-KW"/>
</dbReference>
<comment type="catalytic activity">
    <reaction evidence="13">
        <text>pyruvate + ATP = phosphoenolpyruvate + ADP + H(+)</text>
        <dbReference type="Rhea" id="RHEA:18157"/>
        <dbReference type="ChEBI" id="CHEBI:15361"/>
        <dbReference type="ChEBI" id="CHEBI:15378"/>
        <dbReference type="ChEBI" id="CHEBI:30616"/>
        <dbReference type="ChEBI" id="CHEBI:58702"/>
        <dbReference type="ChEBI" id="CHEBI:456216"/>
        <dbReference type="EC" id="2.7.1.40"/>
    </reaction>
</comment>
<evidence type="ECO:0000256" key="10">
    <source>
        <dbReference type="ARBA" id="ARBA00023152"/>
    </source>
</evidence>
<evidence type="ECO:0000256" key="6">
    <source>
        <dbReference type="ARBA" id="ARBA00022741"/>
    </source>
</evidence>
<evidence type="ECO:0000256" key="12">
    <source>
        <dbReference type="NCBIfam" id="TIGR01064"/>
    </source>
</evidence>
<dbReference type="Pfam" id="PF00224">
    <property type="entry name" value="PK"/>
    <property type="match status" value="1"/>
</dbReference>
<comment type="similarity">
    <text evidence="2 13">Belongs to the pyruvate kinase family.</text>
</comment>
<dbReference type="PRINTS" id="PR01050">
    <property type="entry name" value="PYRUVTKNASE"/>
</dbReference>
<feature type="domain" description="Pyruvate kinase C-terminal" evidence="15">
    <location>
        <begin position="327"/>
        <end position="428"/>
    </location>
</feature>
<dbReference type="AlphaFoldDB" id="A0A2U9ILK4"/>
<evidence type="ECO:0000256" key="2">
    <source>
        <dbReference type="ARBA" id="ARBA00008663"/>
    </source>
</evidence>
<gene>
    <name evidence="16" type="primary">pyk</name>
    <name evidence="16" type="ORF">DFR86_04565</name>
</gene>
<name>A0A2U9ILK4_9CREN</name>
<dbReference type="GO" id="GO:0000287">
    <property type="term" value="F:magnesium ion binding"/>
    <property type="evidence" value="ECO:0007669"/>
    <property type="project" value="UniProtKB-UniRule"/>
</dbReference>
<dbReference type="OrthoDB" id="56298at2157"/>
<proteinExistence type="inferred from homology"/>